<organism evidence="2 3">
    <name type="scientific">Streptomyces camponoticapitis</name>
    <dbReference type="NCBI Taxonomy" id="1616125"/>
    <lineage>
        <taxon>Bacteria</taxon>
        <taxon>Bacillati</taxon>
        <taxon>Actinomycetota</taxon>
        <taxon>Actinomycetes</taxon>
        <taxon>Kitasatosporales</taxon>
        <taxon>Streptomycetaceae</taxon>
        <taxon>Streptomyces</taxon>
    </lineage>
</organism>
<accession>A0ABQ2ELI0</accession>
<evidence type="ECO:0000256" key="1">
    <source>
        <dbReference type="SAM" id="MobiDB-lite"/>
    </source>
</evidence>
<name>A0ABQ2ELI0_9ACTN</name>
<dbReference type="EMBL" id="BMMV01000021">
    <property type="protein sequence ID" value="GGK16321.1"/>
    <property type="molecule type" value="Genomic_DNA"/>
</dbReference>
<sequence length="454" mass="49908">MVTVVVSVSVALVGCGPEKPKEYTGAEPSEASATAAAQFAPLVRLHKKESLLPMDATRFIERSVLRFDHDGLCRDEEPVADAVDPRRLGLRTSAEQRYRHQAVEPGEPSSQPLSCPGHAADKERAATEVGAGFYLDPPEEVRKGEGPGAAAYWEYHKHKTDPARSAYVYWFFYGYNKLTVGNRHEGDWERVAVQLRDGKPQAVTFAKHGSDPCRVKWADLNQSDGHPTVYSALGSHGSYPTAGYHRVSVTFDRTSEGGAEWRTWDKVRPVEGEPWWGYGGWWGAQEHVDGFNGPMGPYPNRQLPGIFTDEPCGGADKPPSDPPAGEKPPADPPGEQPAPRTKEGAIQRYEEYLHAVGREDIDTVCEVAGPAAKQAEDQGFGPCTATFLITFQMISPARKKALRTATVDPQRVVELAPDRFEMPAASIRSSETFSESDLGDSTMGYMKDEWYVVD</sequence>
<feature type="compositionally biased region" description="Pro residues" evidence="1">
    <location>
        <begin position="320"/>
        <end position="336"/>
    </location>
</feature>
<feature type="region of interest" description="Disordered" evidence="1">
    <location>
        <begin position="294"/>
        <end position="341"/>
    </location>
</feature>
<reference evidence="3" key="1">
    <citation type="journal article" date="2019" name="Int. J. Syst. Evol. Microbiol.">
        <title>The Global Catalogue of Microorganisms (GCM) 10K type strain sequencing project: providing services to taxonomists for standard genome sequencing and annotation.</title>
        <authorList>
            <consortium name="The Broad Institute Genomics Platform"/>
            <consortium name="The Broad Institute Genome Sequencing Center for Infectious Disease"/>
            <person name="Wu L."/>
            <person name="Ma J."/>
        </authorList>
    </citation>
    <scope>NUCLEOTIDE SEQUENCE [LARGE SCALE GENOMIC DNA]</scope>
    <source>
        <strain evidence="3">CGMCC 4.7275</strain>
    </source>
</reference>
<dbReference type="PANTHER" id="PTHR48174:SF5">
    <property type="entry name" value="VACUOLAR PROTEIN SORTING-ASSOCIATED PROTEIN 62"/>
    <property type="match status" value="1"/>
</dbReference>
<gene>
    <name evidence="2" type="ORF">GCM10011583_55280</name>
</gene>
<protein>
    <recommendedName>
        <fullName evidence="4">DUF946 domain-containing protein</fullName>
    </recommendedName>
</protein>
<dbReference type="Proteomes" id="UP000660265">
    <property type="component" value="Unassembled WGS sequence"/>
</dbReference>
<keyword evidence="3" id="KW-1185">Reference proteome</keyword>
<comment type="caution">
    <text evidence="2">The sequence shown here is derived from an EMBL/GenBank/DDBJ whole genome shotgun (WGS) entry which is preliminary data.</text>
</comment>
<evidence type="ECO:0008006" key="4">
    <source>
        <dbReference type="Google" id="ProtNLM"/>
    </source>
</evidence>
<evidence type="ECO:0000313" key="2">
    <source>
        <dbReference type="EMBL" id="GGK16321.1"/>
    </source>
</evidence>
<evidence type="ECO:0000313" key="3">
    <source>
        <dbReference type="Proteomes" id="UP000660265"/>
    </source>
</evidence>
<feature type="region of interest" description="Disordered" evidence="1">
    <location>
        <begin position="99"/>
        <end position="118"/>
    </location>
</feature>
<dbReference type="PANTHER" id="PTHR48174">
    <property type="entry name" value="DUF946 FAMILY PROTEIN"/>
    <property type="match status" value="1"/>
</dbReference>
<proteinExistence type="predicted"/>